<dbReference type="InterPro" id="IPR001251">
    <property type="entry name" value="CRAL-TRIO_dom"/>
</dbReference>
<accession>A0A1B6MQT5</accession>
<dbReference type="GO" id="GO:1902936">
    <property type="term" value="F:phosphatidylinositol bisphosphate binding"/>
    <property type="evidence" value="ECO:0007669"/>
    <property type="project" value="TreeGrafter"/>
</dbReference>
<feature type="region of interest" description="Disordered" evidence="1">
    <location>
        <begin position="273"/>
        <end position="304"/>
    </location>
</feature>
<dbReference type="PANTHER" id="PTHR10174">
    <property type="entry name" value="ALPHA-TOCOPHEROL TRANSFER PROTEIN-RELATED"/>
    <property type="match status" value="1"/>
</dbReference>
<evidence type="ECO:0000313" key="3">
    <source>
        <dbReference type="EMBL" id="JAT38255.1"/>
    </source>
</evidence>
<protein>
    <recommendedName>
        <fullName evidence="2">CRAL-TRIO domain-containing protein</fullName>
    </recommendedName>
</protein>
<organism evidence="3">
    <name type="scientific">Graphocephala atropunctata</name>
    <dbReference type="NCBI Taxonomy" id="36148"/>
    <lineage>
        <taxon>Eukaryota</taxon>
        <taxon>Metazoa</taxon>
        <taxon>Ecdysozoa</taxon>
        <taxon>Arthropoda</taxon>
        <taxon>Hexapoda</taxon>
        <taxon>Insecta</taxon>
        <taxon>Pterygota</taxon>
        <taxon>Neoptera</taxon>
        <taxon>Paraneoptera</taxon>
        <taxon>Hemiptera</taxon>
        <taxon>Auchenorrhyncha</taxon>
        <taxon>Membracoidea</taxon>
        <taxon>Cicadellidae</taxon>
        <taxon>Cicadellinae</taxon>
        <taxon>Cicadellini</taxon>
        <taxon>Graphocephala</taxon>
    </lineage>
</organism>
<name>A0A1B6MQT5_9HEMI</name>
<reference evidence="3" key="1">
    <citation type="submission" date="2015-11" db="EMBL/GenBank/DDBJ databases">
        <title>De novo transcriptome assembly of four potential Pierce s Disease insect vectors from Arizona vineyards.</title>
        <authorList>
            <person name="Tassone E.E."/>
        </authorList>
    </citation>
    <scope>NUCLEOTIDE SEQUENCE</scope>
</reference>
<dbReference type="PROSITE" id="PS50191">
    <property type="entry name" value="CRAL_TRIO"/>
    <property type="match status" value="1"/>
</dbReference>
<evidence type="ECO:0000259" key="2">
    <source>
        <dbReference type="PROSITE" id="PS50191"/>
    </source>
</evidence>
<dbReference type="PANTHER" id="PTHR10174:SF213">
    <property type="entry name" value="CRAL-TRIO DOMAIN-CONTAINING PROTEIN"/>
    <property type="match status" value="1"/>
</dbReference>
<gene>
    <name evidence="3" type="ORF">g.14478</name>
    <name evidence="4" type="ORF">g.14480</name>
</gene>
<dbReference type="AlphaFoldDB" id="A0A1B6MQT5"/>
<dbReference type="EMBL" id="GEBQ01001254">
    <property type="protein sequence ID" value="JAT38723.1"/>
    <property type="molecule type" value="Transcribed_RNA"/>
</dbReference>
<dbReference type="Pfam" id="PF00650">
    <property type="entry name" value="CRAL_TRIO"/>
    <property type="match status" value="1"/>
</dbReference>
<dbReference type="Gene3D" id="3.40.525.10">
    <property type="entry name" value="CRAL-TRIO lipid binding domain"/>
    <property type="match status" value="1"/>
</dbReference>
<dbReference type="EMBL" id="GEBQ01001722">
    <property type="protein sequence ID" value="JAT38255.1"/>
    <property type="molecule type" value="Transcribed_RNA"/>
</dbReference>
<proteinExistence type="predicted"/>
<dbReference type="GO" id="GO:0016020">
    <property type="term" value="C:membrane"/>
    <property type="evidence" value="ECO:0007669"/>
    <property type="project" value="TreeGrafter"/>
</dbReference>
<evidence type="ECO:0000313" key="4">
    <source>
        <dbReference type="EMBL" id="JAT38723.1"/>
    </source>
</evidence>
<dbReference type="SUPFAM" id="SSF52087">
    <property type="entry name" value="CRAL/TRIO domain"/>
    <property type="match status" value="1"/>
</dbReference>
<dbReference type="InterPro" id="IPR036273">
    <property type="entry name" value="CRAL/TRIO_N_dom_sf"/>
</dbReference>
<dbReference type="InterPro" id="IPR036865">
    <property type="entry name" value="CRAL-TRIO_dom_sf"/>
</dbReference>
<evidence type="ECO:0000256" key="1">
    <source>
        <dbReference type="SAM" id="MobiDB-lite"/>
    </source>
</evidence>
<feature type="domain" description="CRAL-TRIO" evidence="2">
    <location>
        <begin position="86"/>
        <end position="246"/>
    </location>
</feature>
<dbReference type="SUPFAM" id="SSF46938">
    <property type="entry name" value="CRAL/TRIO N-terminal domain"/>
    <property type="match status" value="1"/>
</dbReference>
<sequence>MEAMWKVTLADEHKKNPELRGEDIEEVHSWMKKQAHLPPITDLDVVMFLQACQWDLGQTKETIESYYTYRTSLTDFFASRDPISKEIQEIAKVINVTILPQSDPEGNRILWGSLVDPDPNHYNFATAVKYFTMTSEVFQLEHGTVPGFIVVYDVKNLSFSHLLKTPLTQVSKYTHYAQEAASFPVKGIHYLNTNAVLDKLVAFTKPFLRSNILDVLQLHSNLETFFKSIPREIVPKDYGGDEPTLKEMNDVNLRKIEDYRQFFQEEQKIRVNESKRVGKKGKSSSSTVNGTDSVKGSFKKLSID</sequence>
<dbReference type="PRINTS" id="PR00180">
    <property type="entry name" value="CRETINALDHBP"/>
</dbReference>